<sequence length="162" mass="17695">MANKPTAKAAWDALKTRHIGVDRVRKARAQTLRQEFNGLTFKEGETVDDFAYRITKITDQLAILGDAYEEEKIIRSLPRGVGGRLKAIEERLDHGRGKGGGGSGGGGVGKEIDGKLYFTKEQVMARLTFRLNLNSDGSAGRGKRRGGTGRGKERGKETRSGY</sequence>
<dbReference type="PANTHER" id="PTHR35317">
    <property type="entry name" value="OS04G0629600 PROTEIN"/>
    <property type="match status" value="1"/>
</dbReference>
<accession>A0A811NK02</accession>
<protein>
    <submittedName>
        <fullName evidence="2">Uncharacterized protein</fullName>
    </submittedName>
</protein>
<organism evidence="2 3">
    <name type="scientific">Miscanthus lutarioriparius</name>
    <dbReference type="NCBI Taxonomy" id="422564"/>
    <lineage>
        <taxon>Eukaryota</taxon>
        <taxon>Viridiplantae</taxon>
        <taxon>Streptophyta</taxon>
        <taxon>Embryophyta</taxon>
        <taxon>Tracheophyta</taxon>
        <taxon>Spermatophyta</taxon>
        <taxon>Magnoliopsida</taxon>
        <taxon>Liliopsida</taxon>
        <taxon>Poales</taxon>
        <taxon>Poaceae</taxon>
        <taxon>PACMAD clade</taxon>
        <taxon>Panicoideae</taxon>
        <taxon>Andropogonodae</taxon>
        <taxon>Andropogoneae</taxon>
        <taxon>Saccharinae</taxon>
        <taxon>Miscanthus</taxon>
    </lineage>
</organism>
<dbReference type="OrthoDB" id="781829at2759"/>
<feature type="region of interest" description="Disordered" evidence="1">
    <location>
        <begin position="133"/>
        <end position="162"/>
    </location>
</feature>
<dbReference type="EMBL" id="CAJGYO010000004">
    <property type="protein sequence ID" value="CAD6225129.1"/>
    <property type="molecule type" value="Genomic_DNA"/>
</dbReference>
<comment type="caution">
    <text evidence="2">The sequence shown here is derived from an EMBL/GenBank/DDBJ whole genome shotgun (WGS) entry which is preliminary data.</text>
</comment>
<evidence type="ECO:0000256" key="1">
    <source>
        <dbReference type="SAM" id="MobiDB-lite"/>
    </source>
</evidence>
<reference evidence="2" key="1">
    <citation type="submission" date="2020-10" db="EMBL/GenBank/DDBJ databases">
        <authorList>
            <person name="Han B."/>
            <person name="Lu T."/>
            <person name="Zhao Q."/>
            <person name="Huang X."/>
            <person name="Zhao Y."/>
        </authorList>
    </citation>
    <scope>NUCLEOTIDE SEQUENCE</scope>
</reference>
<proteinExistence type="predicted"/>
<evidence type="ECO:0000313" key="2">
    <source>
        <dbReference type="EMBL" id="CAD6225129.1"/>
    </source>
</evidence>
<gene>
    <name evidence="2" type="ORF">NCGR_LOCUS17286</name>
</gene>
<feature type="compositionally biased region" description="Basic and acidic residues" evidence="1">
    <location>
        <begin position="150"/>
        <end position="162"/>
    </location>
</feature>
<dbReference type="Proteomes" id="UP000604825">
    <property type="component" value="Unassembled WGS sequence"/>
</dbReference>
<keyword evidence="3" id="KW-1185">Reference proteome</keyword>
<evidence type="ECO:0000313" key="3">
    <source>
        <dbReference type="Proteomes" id="UP000604825"/>
    </source>
</evidence>
<dbReference type="PANTHER" id="PTHR35317:SF23">
    <property type="entry name" value="OS04G0629600 PROTEIN"/>
    <property type="match status" value="1"/>
</dbReference>
<dbReference type="AlphaFoldDB" id="A0A811NK02"/>
<dbReference type="Pfam" id="PF14223">
    <property type="entry name" value="Retrotran_gag_2"/>
    <property type="match status" value="1"/>
</dbReference>
<name>A0A811NK02_9POAL</name>